<accession>A0AAD7WCZ6</accession>
<proteinExistence type="predicted"/>
<dbReference type="EMBL" id="JAINUG010000148">
    <property type="protein sequence ID" value="KAJ8392188.1"/>
    <property type="molecule type" value="Genomic_DNA"/>
</dbReference>
<comment type="caution">
    <text evidence="1">The sequence shown here is derived from an EMBL/GenBank/DDBJ whole genome shotgun (WGS) entry which is preliminary data.</text>
</comment>
<organism evidence="1 2">
    <name type="scientific">Aldrovandia affinis</name>
    <dbReference type="NCBI Taxonomy" id="143900"/>
    <lineage>
        <taxon>Eukaryota</taxon>
        <taxon>Metazoa</taxon>
        <taxon>Chordata</taxon>
        <taxon>Craniata</taxon>
        <taxon>Vertebrata</taxon>
        <taxon>Euteleostomi</taxon>
        <taxon>Actinopterygii</taxon>
        <taxon>Neopterygii</taxon>
        <taxon>Teleostei</taxon>
        <taxon>Notacanthiformes</taxon>
        <taxon>Halosauridae</taxon>
        <taxon>Aldrovandia</taxon>
    </lineage>
</organism>
<gene>
    <name evidence="1" type="ORF">AAFF_G00077560</name>
</gene>
<evidence type="ECO:0000313" key="2">
    <source>
        <dbReference type="Proteomes" id="UP001221898"/>
    </source>
</evidence>
<reference evidence="1" key="1">
    <citation type="journal article" date="2023" name="Science">
        <title>Genome structures resolve the early diversification of teleost fishes.</title>
        <authorList>
            <person name="Parey E."/>
            <person name="Louis A."/>
            <person name="Montfort J."/>
            <person name="Bouchez O."/>
            <person name="Roques C."/>
            <person name="Iampietro C."/>
            <person name="Lluch J."/>
            <person name="Castinel A."/>
            <person name="Donnadieu C."/>
            <person name="Desvignes T."/>
            <person name="Floi Bucao C."/>
            <person name="Jouanno E."/>
            <person name="Wen M."/>
            <person name="Mejri S."/>
            <person name="Dirks R."/>
            <person name="Jansen H."/>
            <person name="Henkel C."/>
            <person name="Chen W.J."/>
            <person name="Zahm M."/>
            <person name="Cabau C."/>
            <person name="Klopp C."/>
            <person name="Thompson A.W."/>
            <person name="Robinson-Rechavi M."/>
            <person name="Braasch I."/>
            <person name="Lecointre G."/>
            <person name="Bobe J."/>
            <person name="Postlethwait J.H."/>
            <person name="Berthelot C."/>
            <person name="Roest Crollius H."/>
            <person name="Guiguen Y."/>
        </authorList>
    </citation>
    <scope>NUCLEOTIDE SEQUENCE</scope>
    <source>
        <strain evidence="1">NC1722</strain>
    </source>
</reference>
<name>A0AAD7WCZ6_9TELE</name>
<evidence type="ECO:0000313" key="1">
    <source>
        <dbReference type="EMBL" id="KAJ8392188.1"/>
    </source>
</evidence>
<protein>
    <submittedName>
        <fullName evidence="1">Uncharacterized protein</fullName>
    </submittedName>
</protein>
<dbReference type="Proteomes" id="UP001221898">
    <property type="component" value="Unassembled WGS sequence"/>
</dbReference>
<dbReference type="AlphaFoldDB" id="A0AAD7WCZ6"/>
<keyword evidence="2" id="KW-1185">Reference proteome</keyword>
<sequence>MGVRSQCVWRGPARLAHLTPQGEHLQSAVFAWCLQDVTSCCQYCKTPEIRTPESTAYPPRASTVLPDNVL</sequence>